<dbReference type="Proteomes" id="UP000234681">
    <property type="component" value="Chromosome 18"/>
</dbReference>
<sequence length="65" mass="7279">MHLNIRVHCCRTPGAEQEPRAYLGFSHQVWLWGLPPADAALRKQVMHRVHSSGETPEEIAGGDMC</sequence>
<evidence type="ECO:0000313" key="1">
    <source>
        <dbReference type="EMBL" id="EDL82910.1"/>
    </source>
</evidence>
<accession>A6KRD5</accession>
<organism evidence="1 2">
    <name type="scientific">Rattus norvegicus</name>
    <name type="common">Rat</name>
    <dbReference type="NCBI Taxonomy" id="10116"/>
    <lineage>
        <taxon>Eukaryota</taxon>
        <taxon>Metazoa</taxon>
        <taxon>Chordata</taxon>
        <taxon>Craniata</taxon>
        <taxon>Vertebrata</taxon>
        <taxon>Euteleostomi</taxon>
        <taxon>Mammalia</taxon>
        <taxon>Eutheria</taxon>
        <taxon>Euarchontoglires</taxon>
        <taxon>Glires</taxon>
        <taxon>Rodentia</taxon>
        <taxon>Myomorpha</taxon>
        <taxon>Muroidea</taxon>
        <taxon>Muridae</taxon>
        <taxon>Murinae</taxon>
        <taxon>Rattus</taxon>
    </lineage>
</organism>
<reference evidence="1 2" key="1">
    <citation type="submission" date="2005-09" db="EMBL/GenBank/DDBJ databases">
        <authorList>
            <person name="Mural R.J."/>
            <person name="Li P.W."/>
            <person name="Adams M.D."/>
            <person name="Amanatides P.G."/>
            <person name="Baden-Tillson H."/>
            <person name="Barnstead M."/>
            <person name="Chin S.H."/>
            <person name="Dew I."/>
            <person name="Evans C.A."/>
            <person name="Ferriera S."/>
            <person name="Flanigan M."/>
            <person name="Fosler C."/>
            <person name="Glodek A."/>
            <person name="Gu Z."/>
            <person name="Holt R.A."/>
            <person name="Jennings D."/>
            <person name="Kraft C.L."/>
            <person name="Lu F."/>
            <person name="Nguyen T."/>
            <person name="Nusskern D.R."/>
            <person name="Pfannkoch C.M."/>
            <person name="Sitter C."/>
            <person name="Sutton G.G."/>
            <person name="Venter J.C."/>
            <person name="Wang Z."/>
            <person name="Woodage T."/>
            <person name="Zheng X.H."/>
            <person name="Zhong F."/>
        </authorList>
    </citation>
    <scope>NUCLEOTIDE SEQUENCE [LARGE SCALE GENOMIC DNA]</scope>
    <source>
        <strain>BN</strain>
        <strain evidence="2">Sprague-Dawley</strain>
    </source>
</reference>
<protein>
    <submittedName>
        <fullName evidence="1">RCG63059</fullName>
    </submittedName>
</protein>
<dbReference type="EMBL" id="CH474095">
    <property type="protein sequence ID" value="EDL82910.1"/>
    <property type="molecule type" value="Genomic_DNA"/>
</dbReference>
<proteinExistence type="predicted"/>
<dbReference type="AlphaFoldDB" id="A6KRD5"/>
<evidence type="ECO:0000313" key="2">
    <source>
        <dbReference type="Proteomes" id="UP000234681"/>
    </source>
</evidence>
<gene>
    <name evidence="1" type="ORF">rCG_63059</name>
</gene>
<name>A6KRD5_RAT</name>